<dbReference type="EMBL" id="JABBGM010000005">
    <property type="protein sequence ID" value="NML94474.1"/>
    <property type="molecule type" value="Genomic_DNA"/>
</dbReference>
<dbReference type="PANTHER" id="PTHR35175">
    <property type="entry name" value="DUF1289 DOMAIN-CONTAINING PROTEIN"/>
    <property type="match status" value="1"/>
</dbReference>
<evidence type="ECO:0000313" key="2">
    <source>
        <dbReference type="Proteomes" id="UP000583556"/>
    </source>
</evidence>
<gene>
    <name evidence="1" type="ORF">HHL27_12445</name>
</gene>
<protein>
    <submittedName>
        <fullName evidence="1">DUF1289 domain-containing protein</fullName>
    </submittedName>
</protein>
<dbReference type="AlphaFoldDB" id="A0A7Y0BQ34"/>
<name>A0A7Y0BQ34_9SPHN</name>
<proteinExistence type="predicted"/>
<organism evidence="1 2">
    <name type="scientific">Novosphingobium olei</name>
    <dbReference type="NCBI Taxonomy" id="2728851"/>
    <lineage>
        <taxon>Bacteria</taxon>
        <taxon>Pseudomonadati</taxon>
        <taxon>Pseudomonadota</taxon>
        <taxon>Alphaproteobacteria</taxon>
        <taxon>Sphingomonadales</taxon>
        <taxon>Sphingomonadaceae</taxon>
        <taxon>Novosphingobium</taxon>
    </lineage>
</organism>
<keyword evidence="2" id="KW-1185">Reference proteome</keyword>
<dbReference type="RefSeq" id="WP_169493757.1">
    <property type="nucleotide sequence ID" value="NZ_JABBGM010000005.1"/>
</dbReference>
<dbReference type="PANTHER" id="PTHR35175:SF2">
    <property type="entry name" value="DUF1289 DOMAIN-CONTAINING PROTEIN"/>
    <property type="match status" value="1"/>
</dbReference>
<dbReference type="Proteomes" id="UP000583556">
    <property type="component" value="Unassembled WGS sequence"/>
</dbReference>
<reference evidence="1 2" key="1">
    <citation type="submission" date="2020-04" db="EMBL/GenBank/DDBJ databases">
        <title>Novosphingobium sp. TW-4 isolated from soil.</title>
        <authorList>
            <person name="Dahal R.H."/>
            <person name="Chaudhary D.K."/>
        </authorList>
    </citation>
    <scope>NUCLEOTIDE SEQUENCE [LARGE SCALE GENOMIC DNA]</scope>
    <source>
        <strain evidence="1 2">TW-4</strain>
    </source>
</reference>
<sequence length="62" mass="6375">MSGSGPDGAHPPSPCTKVCTIDRATRTCAGCARTIEEIAAWLTASAAQKHAILARIAAQSRP</sequence>
<dbReference type="Pfam" id="PF06945">
    <property type="entry name" value="DUF1289"/>
    <property type="match status" value="1"/>
</dbReference>
<evidence type="ECO:0000313" key="1">
    <source>
        <dbReference type="EMBL" id="NML94474.1"/>
    </source>
</evidence>
<accession>A0A7Y0BQ34</accession>
<dbReference type="InterPro" id="IPR010710">
    <property type="entry name" value="DUF1289"/>
</dbReference>
<comment type="caution">
    <text evidence="1">The sequence shown here is derived from an EMBL/GenBank/DDBJ whole genome shotgun (WGS) entry which is preliminary data.</text>
</comment>